<name>A0A401IGX5_APHSA</name>
<protein>
    <submittedName>
        <fullName evidence="2">Uncharacterized protein</fullName>
    </submittedName>
</protein>
<evidence type="ECO:0000313" key="2">
    <source>
        <dbReference type="EMBL" id="GBF80532.1"/>
    </source>
</evidence>
<comment type="caution">
    <text evidence="2">The sequence shown here is derived from an EMBL/GenBank/DDBJ whole genome shotgun (WGS) entry which is preliminary data.</text>
</comment>
<accession>A0A401IGX5</accession>
<gene>
    <name evidence="2" type="ORF">AsFPU1_1933</name>
</gene>
<evidence type="ECO:0000313" key="3">
    <source>
        <dbReference type="Proteomes" id="UP000287247"/>
    </source>
</evidence>
<keyword evidence="1" id="KW-0175">Coiled coil</keyword>
<evidence type="ECO:0000256" key="1">
    <source>
        <dbReference type="SAM" id="Coils"/>
    </source>
</evidence>
<sequence>MGKKNHQKTIRSLMKRIDEHREKIRKEYEKERPDQGLIHHWEAEINAFDKGIKQAYKRLGR</sequence>
<dbReference type="Proteomes" id="UP000287247">
    <property type="component" value="Unassembled WGS sequence"/>
</dbReference>
<dbReference type="AlphaFoldDB" id="A0A401IGX5"/>
<dbReference type="EMBL" id="BDQK01000009">
    <property type="protein sequence ID" value="GBF80532.1"/>
    <property type="molecule type" value="Genomic_DNA"/>
</dbReference>
<organism evidence="2 3">
    <name type="scientific">Aphanothece sacrum FPU1</name>
    <dbReference type="NCBI Taxonomy" id="1920663"/>
    <lineage>
        <taxon>Bacteria</taxon>
        <taxon>Bacillati</taxon>
        <taxon>Cyanobacteriota</taxon>
        <taxon>Cyanophyceae</taxon>
        <taxon>Oscillatoriophycideae</taxon>
        <taxon>Chroococcales</taxon>
        <taxon>Aphanothecaceae</taxon>
        <taxon>Aphanothece</taxon>
    </lineage>
</organism>
<keyword evidence="3" id="KW-1185">Reference proteome</keyword>
<feature type="coiled-coil region" evidence="1">
    <location>
        <begin position="3"/>
        <end position="30"/>
    </location>
</feature>
<reference evidence="3" key="1">
    <citation type="submission" date="2017-05" db="EMBL/GenBank/DDBJ databases">
        <title>Physiological properties and genetic analysis related to exopolysaccharide production of fresh-water unicellular cyanobacterium Aphanothece sacrum, Suizenji Nori, that has been cultured as a food source in Japan.</title>
        <authorList>
            <person name="Kanesaki Y."/>
            <person name="Yoshikawa S."/>
            <person name="Ohki K."/>
        </authorList>
    </citation>
    <scope>NUCLEOTIDE SEQUENCE [LARGE SCALE GENOMIC DNA]</scope>
    <source>
        <strain evidence="3">FPU1</strain>
    </source>
</reference>
<proteinExistence type="predicted"/>